<dbReference type="InterPro" id="IPR051616">
    <property type="entry name" value="Cul2-RING_E3_ligase_SR"/>
</dbReference>
<evidence type="ECO:0008006" key="4">
    <source>
        <dbReference type="Google" id="ProtNLM"/>
    </source>
</evidence>
<dbReference type="Gene3D" id="1.25.40.20">
    <property type="entry name" value="Ankyrin repeat-containing domain"/>
    <property type="match status" value="1"/>
</dbReference>
<gene>
    <name evidence="3" type="ORF">OMED0929_LOCUS7210</name>
</gene>
<dbReference type="SUPFAM" id="SSF48403">
    <property type="entry name" value="Ankyrin repeat"/>
    <property type="match status" value="1"/>
</dbReference>
<protein>
    <recommendedName>
        <fullName evidence="4">Ankyrin repeat domain-containing protein</fullName>
    </recommendedName>
</protein>
<keyword evidence="1" id="KW-0040">ANK repeat</keyword>
<proteinExistence type="predicted"/>
<dbReference type="SMART" id="SM00248">
    <property type="entry name" value="ANK"/>
    <property type="match status" value="3"/>
</dbReference>
<sequence>MDELEDLLKWKPNLKEKCQKLGETRGFSPIMKAAFMGNAKAMDLLIDYGANVNEVDGLGYTVLMRSVLARSLDCVKLLIDAGAVINYVQKTAVMDLGLSAMKLAELMRETEIIKALREAGADTGESGNAKRRRKAKEQADRFRDIVDDSGLDVDVDALLSMTAEDLKMTNNNNLDVSVHVNGTNTTIKQKDSPKKYAEMLQKESESDATKAESDGEDEGEAKKCSIDSDDESGECAYDPNAAMNVDSFKDEL</sequence>
<evidence type="ECO:0000313" key="3">
    <source>
        <dbReference type="EMBL" id="CAD8588908.1"/>
    </source>
</evidence>
<dbReference type="AlphaFoldDB" id="A0A7S0PPY0"/>
<reference evidence="3" key="1">
    <citation type="submission" date="2021-01" db="EMBL/GenBank/DDBJ databases">
        <authorList>
            <person name="Corre E."/>
            <person name="Pelletier E."/>
            <person name="Niang G."/>
            <person name="Scheremetjew M."/>
            <person name="Finn R."/>
            <person name="Kale V."/>
            <person name="Holt S."/>
            <person name="Cochrane G."/>
            <person name="Meng A."/>
            <person name="Brown T."/>
            <person name="Cohen L."/>
        </authorList>
    </citation>
    <scope>NUCLEOTIDE SEQUENCE</scope>
    <source>
        <strain evidence="3">Clade-D-RCC2572</strain>
    </source>
</reference>
<feature type="repeat" description="ANK" evidence="1">
    <location>
        <begin position="25"/>
        <end position="57"/>
    </location>
</feature>
<name>A0A7S0PPY0_9CHLO</name>
<accession>A0A7S0PPY0</accession>
<dbReference type="PANTHER" id="PTHR46224">
    <property type="entry name" value="ANKYRIN REPEAT FAMILY PROTEIN"/>
    <property type="match status" value="1"/>
</dbReference>
<dbReference type="PANTHER" id="PTHR46224:SF6">
    <property type="entry name" value="ANKYRIN REPEAT FAMILY PROTEIN"/>
    <property type="match status" value="1"/>
</dbReference>
<dbReference type="Pfam" id="PF12796">
    <property type="entry name" value="Ank_2"/>
    <property type="match status" value="1"/>
</dbReference>
<organism evidence="3">
    <name type="scientific">Ostreococcus mediterraneus</name>
    <dbReference type="NCBI Taxonomy" id="1486918"/>
    <lineage>
        <taxon>Eukaryota</taxon>
        <taxon>Viridiplantae</taxon>
        <taxon>Chlorophyta</taxon>
        <taxon>Mamiellophyceae</taxon>
        <taxon>Mamiellales</taxon>
        <taxon>Bathycoccaceae</taxon>
        <taxon>Ostreococcus</taxon>
    </lineage>
</organism>
<dbReference type="EMBL" id="HBEW01008554">
    <property type="protein sequence ID" value="CAD8588908.1"/>
    <property type="molecule type" value="Transcribed_RNA"/>
</dbReference>
<feature type="region of interest" description="Disordered" evidence="2">
    <location>
        <begin position="185"/>
        <end position="252"/>
    </location>
</feature>
<feature type="compositionally biased region" description="Basic and acidic residues" evidence="2">
    <location>
        <begin position="188"/>
        <end position="213"/>
    </location>
</feature>
<dbReference type="InterPro" id="IPR002110">
    <property type="entry name" value="Ankyrin_rpt"/>
</dbReference>
<evidence type="ECO:0000256" key="2">
    <source>
        <dbReference type="SAM" id="MobiDB-lite"/>
    </source>
</evidence>
<dbReference type="PROSITE" id="PS50297">
    <property type="entry name" value="ANK_REP_REGION"/>
    <property type="match status" value="1"/>
</dbReference>
<evidence type="ECO:0000256" key="1">
    <source>
        <dbReference type="PROSITE-ProRule" id="PRU00023"/>
    </source>
</evidence>
<dbReference type="InterPro" id="IPR036770">
    <property type="entry name" value="Ankyrin_rpt-contain_sf"/>
</dbReference>
<dbReference type="PROSITE" id="PS50088">
    <property type="entry name" value="ANK_REPEAT"/>
    <property type="match status" value="1"/>
</dbReference>